<dbReference type="Proteomes" id="UP001596058">
    <property type="component" value="Unassembled WGS sequence"/>
</dbReference>
<accession>A0ABW1DCU8</accession>
<dbReference type="SMART" id="SM00220">
    <property type="entry name" value="S_TKc"/>
    <property type="match status" value="1"/>
</dbReference>
<keyword evidence="6" id="KW-1185">Reference proteome</keyword>
<dbReference type="SUPFAM" id="SSF50969">
    <property type="entry name" value="YVTN repeat-like/Quinoprotein amine dehydrogenase"/>
    <property type="match status" value="1"/>
</dbReference>
<dbReference type="InterPro" id="IPR008271">
    <property type="entry name" value="Ser/Thr_kinase_AS"/>
</dbReference>
<evidence type="ECO:0000259" key="4">
    <source>
        <dbReference type="PROSITE" id="PS50011"/>
    </source>
</evidence>
<dbReference type="SUPFAM" id="SSF56112">
    <property type="entry name" value="Protein kinase-like (PK-like)"/>
    <property type="match status" value="1"/>
</dbReference>
<protein>
    <submittedName>
        <fullName evidence="5">Protein kinase</fullName>
    </submittedName>
</protein>
<dbReference type="PROSITE" id="PS00108">
    <property type="entry name" value="PROTEIN_KINASE_ST"/>
    <property type="match status" value="1"/>
</dbReference>
<dbReference type="InterPro" id="IPR049052">
    <property type="entry name" value="nSTAND1"/>
</dbReference>
<comment type="similarity">
    <text evidence="1">Belongs to the protein kinase superfamily. STE Ser/Thr protein kinase family. STE20 subfamily.</text>
</comment>
<dbReference type="EMBL" id="JBHSPA010000125">
    <property type="protein sequence ID" value="MFC5835387.1"/>
    <property type="molecule type" value="Genomic_DNA"/>
</dbReference>
<keyword evidence="3" id="KW-0067">ATP-binding</keyword>
<keyword evidence="5" id="KW-0808">Transferase</keyword>
<dbReference type="InterPro" id="IPR011044">
    <property type="entry name" value="Quino_amine_DH_bsu"/>
</dbReference>
<keyword evidence="2" id="KW-0547">Nucleotide-binding</keyword>
<proteinExistence type="inferred from homology"/>
<evidence type="ECO:0000313" key="6">
    <source>
        <dbReference type="Proteomes" id="UP001596058"/>
    </source>
</evidence>
<evidence type="ECO:0000313" key="5">
    <source>
        <dbReference type="EMBL" id="MFC5835387.1"/>
    </source>
</evidence>
<dbReference type="InterPro" id="IPR015943">
    <property type="entry name" value="WD40/YVTN_repeat-like_dom_sf"/>
</dbReference>
<dbReference type="InterPro" id="IPR000719">
    <property type="entry name" value="Prot_kinase_dom"/>
</dbReference>
<gene>
    <name evidence="5" type="ORF">ACFPZ3_67200</name>
</gene>
<dbReference type="PROSITE" id="PS50011">
    <property type="entry name" value="PROTEIN_KINASE_DOM"/>
    <property type="match status" value="1"/>
</dbReference>
<evidence type="ECO:0000256" key="1">
    <source>
        <dbReference type="ARBA" id="ARBA00008874"/>
    </source>
</evidence>
<dbReference type="RefSeq" id="WP_379524805.1">
    <property type="nucleotide sequence ID" value="NZ_JBHSPA010000125.1"/>
</dbReference>
<comment type="caution">
    <text evidence="5">The sequence shown here is derived from an EMBL/GenBank/DDBJ whole genome shotgun (WGS) entry which is preliminary data.</text>
</comment>
<evidence type="ECO:0000256" key="3">
    <source>
        <dbReference type="ARBA" id="ARBA00022840"/>
    </source>
</evidence>
<reference evidence="6" key="1">
    <citation type="journal article" date="2019" name="Int. J. Syst. Evol. Microbiol.">
        <title>The Global Catalogue of Microorganisms (GCM) 10K type strain sequencing project: providing services to taxonomists for standard genome sequencing and annotation.</title>
        <authorList>
            <consortium name="The Broad Institute Genomics Platform"/>
            <consortium name="The Broad Institute Genome Sequencing Center for Infectious Disease"/>
            <person name="Wu L."/>
            <person name="Ma J."/>
        </authorList>
    </citation>
    <scope>NUCLEOTIDE SEQUENCE [LARGE SCALE GENOMIC DNA]</scope>
    <source>
        <strain evidence="6">CCUG 53903</strain>
    </source>
</reference>
<evidence type="ECO:0000256" key="2">
    <source>
        <dbReference type="ARBA" id="ARBA00022741"/>
    </source>
</evidence>
<organism evidence="5 6">
    <name type="scientific">Nonomuraea insulae</name>
    <dbReference type="NCBI Taxonomy" id="1616787"/>
    <lineage>
        <taxon>Bacteria</taxon>
        <taxon>Bacillati</taxon>
        <taxon>Actinomycetota</taxon>
        <taxon>Actinomycetes</taxon>
        <taxon>Streptosporangiales</taxon>
        <taxon>Streptosporangiaceae</taxon>
        <taxon>Nonomuraea</taxon>
    </lineage>
</organism>
<dbReference type="Gene3D" id="2.130.10.10">
    <property type="entry name" value="YVTN repeat-like/Quinoprotein amine dehydrogenase"/>
    <property type="match status" value="2"/>
</dbReference>
<name>A0ABW1DCU8_9ACTN</name>
<dbReference type="Gene3D" id="1.10.510.10">
    <property type="entry name" value="Transferase(Phosphotransferase) domain 1"/>
    <property type="match status" value="1"/>
</dbReference>
<dbReference type="Pfam" id="PF00069">
    <property type="entry name" value="Pkinase"/>
    <property type="match status" value="1"/>
</dbReference>
<dbReference type="Pfam" id="PF20703">
    <property type="entry name" value="nSTAND1"/>
    <property type="match status" value="1"/>
</dbReference>
<dbReference type="InterPro" id="IPR011009">
    <property type="entry name" value="Kinase-like_dom_sf"/>
</dbReference>
<feature type="domain" description="Protein kinase" evidence="4">
    <location>
        <begin position="16"/>
        <end position="258"/>
    </location>
</feature>
<dbReference type="InterPro" id="IPR051931">
    <property type="entry name" value="PAK3-like"/>
</dbReference>
<keyword evidence="5" id="KW-0418">Kinase</keyword>
<dbReference type="GO" id="GO:0016301">
    <property type="term" value="F:kinase activity"/>
    <property type="evidence" value="ECO:0007669"/>
    <property type="project" value="UniProtKB-KW"/>
</dbReference>
<dbReference type="PANTHER" id="PTHR45832:SF22">
    <property type="entry name" value="SERINE_THREONINE-PROTEIN KINASE SAMKA-RELATED"/>
    <property type="match status" value="1"/>
</dbReference>
<dbReference type="Gene3D" id="3.30.200.20">
    <property type="entry name" value="Phosphorylase Kinase, domain 1"/>
    <property type="match status" value="1"/>
</dbReference>
<dbReference type="SUPFAM" id="SSF82171">
    <property type="entry name" value="DPP6 N-terminal domain-like"/>
    <property type="match status" value="1"/>
</dbReference>
<dbReference type="PANTHER" id="PTHR45832">
    <property type="entry name" value="SERINE/THREONINE-PROTEIN KINASE SAMKA-RELATED-RELATED"/>
    <property type="match status" value="1"/>
</dbReference>
<sequence>MATALLDGDPQRLGPYWLAGRLGTGGQGVVYEAYTEDARRVAIKVLHSDQAAQLGREATAAQRVAAFCTASVLEAQLEGPRPYIVSEYVEGPSLRQIVAGGRRFAGGDLHRLATAIATALTAVHDAGVIHRDLKPDNVLLGPDGPRVIDFGISRTMEMSLTETGLVTGTPTYMAPEVFTGHRAGAPADVFAWGGIVMFAATGADPFQAESLGGVMHRVLSASPDLSVLPQSLQPLVAAALAKDPLDRPTSRELLLTLVSGGGRLDTARLLAEGGREATRIAVQADDPALGALAEQAYGMLGPAERELVPEVFLRLVTVDERGDLTVRRAAQAEFLQGRAQHEVSAINRVLEVFAYLLARSGEEIWLARPALPHTWPRFRHWIDNNRDGLAVHKEILTAARRWDGAGRRDGDLFRGSSLDDALHWAANSRRNITLAPVERGFLQASADLARRGAKRARLVSLSLGGLLVISLVAGGLAVQQGLVADRRAEELAASLGRSEATRLTGLAQQVRVTDPMLAMRLSVAAWSLDRTPLTRAGLLTALAQRESATFTDRAGAADTVRALGADGHTLAGVGRDSAQVWDVRTGRRIGGINRLGLAGDQVAAVALAPSGRTLVVLTDKRLRAWDLPSAKAIRTWSFGRPLDLVNSWADITHVDDRAVTIREPGKNQRWNLRTGERTGLSAAGTAADTVASTVVSADGMWLATPRAKAVRLTNLRDRSVADIGVKDGAGTQGTWNGGRVTVSGDGKLAASITGEEVQFWRMSDAQLLTTVPLLGNADTGGEEPQSAFDGRTFRYLIEDRVFSVDVTDLAVTPAGSPADFGKLSPGGRVLVSQSGEVTRLRDVRDGKAMGALPAMQDAFFSQDGRLLAAAGQDEVKIVDVASRAVLGQVVPGAGELEPAVVSFSPDGTRLALVLRSPDDGRGVREHTAQVWDWKAGRKLWGAKLPETNDVAFSPDGTKLAVAGAGQRLLDAATGRSLTTSFSATGKDTTGARIFFLHNGRGVVVLDSRGRLTLWDTAGKRLGPVVRERSGELSIAAYSPREDVIAVGAGEGRVRLLDPTTGSSLGTLPDSGGGQDPDMGELQSIAFTADGSGVLTLGLNGVAHTHLVEPAGVIRAICRRAGGSLTAAEWRTHIPALPYRESCPT</sequence>
<dbReference type="CDD" id="cd14014">
    <property type="entry name" value="STKc_PknB_like"/>
    <property type="match status" value="1"/>
</dbReference>